<dbReference type="OrthoDB" id="9789685at2"/>
<organism evidence="2 3">
    <name type="scientific">Parvularcula marina</name>
    <dbReference type="NCBI Taxonomy" id="2292771"/>
    <lineage>
        <taxon>Bacteria</taxon>
        <taxon>Pseudomonadati</taxon>
        <taxon>Pseudomonadota</taxon>
        <taxon>Alphaproteobacteria</taxon>
        <taxon>Parvularculales</taxon>
        <taxon>Parvularculaceae</taxon>
        <taxon>Parvularcula</taxon>
    </lineage>
</organism>
<dbReference type="RefSeq" id="WP_116392481.1">
    <property type="nucleotide sequence ID" value="NZ_QUQO01000001.1"/>
</dbReference>
<dbReference type="PROSITE" id="PS51257">
    <property type="entry name" value="PROKAR_LIPOPROTEIN"/>
    <property type="match status" value="1"/>
</dbReference>
<feature type="signal peptide" evidence="1">
    <location>
        <begin position="1"/>
        <end position="20"/>
    </location>
</feature>
<gene>
    <name evidence="2" type="ORF">DX908_11565</name>
</gene>
<dbReference type="Pfam" id="PF13852">
    <property type="entry name" value="DUF4197"/>
    <property type="match status" value="1"/>
</dbReference>
<name>A0A371RK60_9PROT</name>
<dbReference type="AlphaFoldDB" id="A0A371RK60"/>
<keyword evidence="1" id="KW-0732">Signal</keyword>
<evidence type="ECO:0000256" key="1">
    <source>
        <dbReference type="SAM" id="SignalP"/>
    </source>
</evidence>
<evidence type="ECO:0000313" key="2">
    <source>
        <dbReference type="EMBL" id="RFB05848.1"/>
    </source>
</evidence>
<dbReference type="EMBL" id="QUQO01000001">
    <property type="protein sequence ID" value="RFB05848.1"/>
    <property type="molecule type" value="Genomic_DNA"/>
</dbReference>
<proteinExistence type="predicted"/>
<comment type="caution">
    <text evidence="2">The sequence shown here is derived from an EMBL/GenBank/DDBJ whole genome shotgun (WGS) entry which is preliminary data.</text>
</comment>
<protein>
    <submittedName>
        <fullName evidence="2">DUF4197 domain-containing protein</fullName>
    </submittedName>
</protein>
<dbReference type="InParanoid" id="A0A371RK60"/>
<accession>A0A371RK60</accession>
<sequence>MTMKPTRRHLLGLLPAGLLAACTTAEQEAILGAVLSGTGTTGGTSGVTSAEAAQGIRAALEQGILSAIAQVGRNDGYFRDGRIHIPLPSRLASIQSQLRPLGLSGLLDDLELQINRGAEAAAPQAKSIFLDAIRSLSISDAIGIVNGGPTSATDYFERRTTPALTSLFTPVMESALQRAGAIQTFDNLVASLRNVPLAPQLGADAKNDLIEHGVGKGLDGLFYYIGQEEAAIRSNPAKRTSEILKRVFG</sequence>
<feature type="chain" id="PRO_5016868852" evidence="1">
    <location>
        <begin position="21"/>
        <end position="249"/>
    </location>
</feature>
<evidence type="ECO:0000313" key="3">
    <source>
        <dbReference type="Proteomes" id="UP000264589"/>
    </source>
</evidence>
<reference evidence="2" key="1">
    <citation type="submission" date="2018-08" db="EMBL/GenBank/DDBJ databases">
        <title>Parvularcula sp. SM1705, isolated from surface water of the South Sea China.</title>
        <authorList>
            <person name="Sun L."/>
        </authorList>
    </citation>
    <scope>NUCLEOTIDE SEQUENCE [LARGE SCALE GENOMIC DNA]</scope>
    <source>
        <strain evidence="2">SM1705</strain>
    </source>
</reference>
<keyword evidence="3" id="KW-1185">Reference proteome</keyword>
<dbReference type="InterPro" id="IPR025245">
    <property type="entry name" value="DUF4197"/>
</dbReference>
<dbReference type="Proteomes" id="UP000264589">
    <property type="component" value="Unassembled WGS sequence"/>
</dbReference>